<feature type="domain" description="Nucleotidyl transferase" evidence="1">
    <location>
        <begin position="2"/>
        <end position="227"/>
    </location>
</feature>
<evidence type="ECO:0000259" key="1">
    <source>
        <dbReference type="Pfam" id="PF00483"/>
    </source>
</evidence>
<dbReference type="PANTHER" id="PTHR47183">
    <property type="entry name" value="GLUCOSE-1-PHOSPHATE CYTIDYLYLTRANSFERASE-RELATED"/>
    <property type="match status" value="1"/>
</dbReference>
<sequence length="262" mass="30013">MKVVIFAGGFGSRLCEMTGETPKPMIKVGDKPILWHVMKRFSLFGYNEFVIALGRFSDQIKNYFLDTLKTRGDLFIDFESNTSSFGKNCDSSWKIHLIDTGIHTQTGGRLRKLSRYIGNESFMVAYGDVVGDVNISKLVNFHKSHGKLATLTAVQPFGRYGELKLNGDQVLDFNEKPKKEWISCGFFVLEPEVLRLIDSDETPWEKKPLEALAQQGELMAFKHGGYWQPMDTLKDQKTLESLWLKNDALWLKIQNERVNIYE</sequence>
<dbReference type="InterPro" id="IPR005835">
    <property type="entry name" value="NTP_transferase_dom"/>
</dbReference>
<protein>
    <submittedName>
        <fullName evidence="2">Glucose-1-phosphate cytidylyltransferase</fullName>
    </submittedName>
</protein>
<reference evidence="3" key="1">
    <citation type="submission" date="2017-08" db="EMBL/GenBank/DDBJ databases">
        <title>A dynamic microbial community with high functional redundancy inhabits the cold, oxic subseafloor aquifer.</title>
        <authorList>
            <person name="Tully B.J."/>
            <person name="Wheat C.G."/>
            <person name="Glazer B.T."/>
            <person name="Huber J.A."/>
        </authorList>
    </citation>
    <scope>NUCLEOTIDE SEQUENCE [LARGE SCALE GENOMIC DNA]</scope>
</reference>
<dbReference type="SUPFAM" id="SSF53448">
    <property type="entry name" value="Nucleotide-diphospho-sugar transferases"/>
    <property type="match status" value="1"/>
</dbReference>
<dbReference type="Proteomes" id="UP000217838">
    <property type="component" value="Unassembled WGS sequence"/>
</dbReference>
<dbReference type="EMBL" id="NVUU01000030">
    <property type="protein sequence ID" value="PCI94982.1"/>
    <property type="molecule type" value="Genomic_DNA"/>
</dbReference>
<dbReference type="Gene3D" id="3.90.550.10">
    <property type="entry name" value="Spore Coat Polysaccharide Biosynthesis Protein SpsA, Chain A"/>
    <property type="match status" value="1"/>
</dbReference>
<evidence type="ECO:0000313" key="2">
    <source>
        <dbReference type="EMBL" id="PCI94982.1"/>
    </source>
</evidence>
<keyword evidence="2" id="KW-0808">Transferase</keyword>
<accession>A0A2A4YJE6</accession>
<dbReference type="InterPro" id="IPR029044">
    <property type="entry name" value="Nucleotide-diphossugar_trans"/>
</dbReference>
<organism evidence="2 3">
    <name type="scientific">Aerophobetes bacterium</name>
    <dbReference type="NCBI Taxonomy" id="2030807"/>
    <lineage>
        <taxon>Bacteria</taxon>
        <taxon>Candidatus Aerophobota</taxon>
    </lineage>
</organism>
<dbReference type="InterPro" id="IPR046981">
    <property type="entry name" value="G1P_cyt_trans"/>
</dbReference>
<comment type="caution">
    <text evidence="2">The sequence shown here is derived from an EMBL/GenBank/DDBJ whole genome shotgun (WGS) entry which is preliminary data.</text>
</comment>
<evidence type="ECO:0000313" key="3">
    <source>
        <dbReference type="Proteomes" id="UP000217838"/>
    </source>
</evidence>
<dbReference type="NCBIfam" id="TIGR02623">
    <property type="entry name" value="G1P_cyt_trans"/>
    <property type="match status" value="1"/>
</dbReference>
<dbReference type="GO" id="GO:0009243">
    <property type="term" value="P:O antigen biosynthetic process"/>
    <property type="evidence" value="ECO:0007669"/>
    <property type="project" value="InterPro"/>
</dbReference>
<keyword evidence="2" id="KW-0548">Nucleotidyltransferase</keyword>
<dbReference type="PANTHER" id="PTHR47183:SF1">
    <property type="entry name" value="GLUCOSE-1-PHOSPHATE CYTIDYLYLTRANSFERASE"/>
    <property type="match status" value="1"/>
</dbReference>
<dbReference type="InterPro" id="IPR013446">
    <property type="entry name" value="G1P_cyt_trans-like"/>
</dbReference>
<dbReference type="AlphaFoldDB" id="A0A2A4YJE6"/>
<dbReference type="GO" id="GO:0047343">
    <property type="term" value="F:glucose-1-phosphate cytidylyltransferase activity"/>
    <property type="evidence" value="ECO:0007669"/>
    <property type="project" value="InterPro"/>
</dbReference>
<name>A0A2A4YJE6_UNCAE</name>
<proteinExistence type="predicted"/>
<dbReference type="Pfam" id="PF00483">
    <property type="entry name" value="NTP_transferase"/>
    <property type="match status" value="1"/>
</dbReference>
<gene>
    <name evidence="2" type="primary">rfbF</name>
    <name evidence="2" type="ORF">COB11_03130</name>
</gene>